<dbReference type="Pfam" id="PF05544">
    <property type="entry name" value="Pro_racemase"/>
    <property type="match status" value="1"/>
</dbReference>
<dbReference type="EMBL" id="JACHIO010000005">
    <property type="protein sequence ID" value="MBB5063099.1"/>
    <property type="molecule type" value="Genomic_DNA"/>
</dbReference>
<accession>A0A7W7ZN90</accession>
<comment type="caution">
    <text evidence="2">The sequence shown here is derived from an EMBL/GenBank/DDBJ whole genome shotgun (WGS) entry which is preliminary data.</text>
</comment>
<keyword evidence="2" id="KW-0413">Isomerase</keyword>
<reference evidence="2 3" key="1">
    <citation type="submission" date="2020-08" db="EMBL/GenBank/DDBJ databases">
        <title>Genomic Encyclopedia of Type Strains, Phase IV (KMG-V): Genome sequencing to study the core and pangenomes of soil and plant-associated prokaryotes.</title>
        <authorList>
            <person name="Whitman W."/>
        </authorList>
    </citation>
    <scope>NUCLEOTIDE SEQUENCE [LARGE SCALE GENOMIC DNA]</scope>
    <source>
        <strain evidence="2 3">X5P3</strain>
    </source>
</reference>
<dbReference type="InterPro" id="IPR008794">
    <property type="entry name" value="Pro_racemase_fam"/>
</dbReference>
<evidence type="ECO:0000256" key="1">
    <source>
        <dbReference type="ARBA" id="ARBA00007529"/>
    </source>
</evidence>
<dbReference type="PIRSF" id="PIRSF029792">
    <property type="entry name" value="Pro_racemase"/>
    <property type="match status" value="1"/>
</dbReference>
<dbReference type="GO" id="GO:0047580">
    <property type="term" value="F:4-hydroxyproline epimerase activity"/>
    <property type="evidence" value="ECO:0007669"/>
    <property type="project" value="UniProtKB-EC"/>
</dbReference>
<dbReference type="RefSeq" id="WP_184253989.1">
    <property type="nucleotide sequence ID" value="NZ_JACHIO010000005.1"/>
</dbReference>
<evidence type="ECO:0000313" key="3">
    <source>
        <dbReference type="Proteomes" id="UP000584867"/>
    </source>
</evidence>
<organism evidence="2 3">
    <name type="scientific">Granulicella mallensis</name>
    <dbReference type="NCBI Taxonomy" id="940614"/>
    <lineage>
        <taxon>Bacteria</taxon>
        <taxon>Pseudomonadati</taxon>
        <taxon>Acidobacteriota</taxon>
        <taxon>Terriglobia</taxon>
        <taxon>Terriglobales</taxon>
        <taxon>Acidobacteriaceae</taxon>
        <taxon>Granulicella</taxon>
    </lineage>
</organism>
<evidence type="ECO:0000313" key="2">
    <source>
        <dbReference type="EMBL" id="MBB5063099.1"/>
    </source>
</evidence>
<comment type="similarity">
    <text evidence="1">Belongs to the proline racemase family.</text>
</comment>
<dbReference type="PANTHER" id="PTHR33442:SF1">
    <property type="entry name" value="TRANS-3-HYDROXY-L-PROLINE DEHYDRATASE"/>
    <property type="match status" value="1"/>
</dbReference>
<dbReference type="PANTHER" id="PTHR33442">
    <property type="entry name" value="TRANS-3-HYDROXY-L-PROLINE DEHYDRATASE"/>
    <property type="match status" value="1"/>
</dbReference>
<dbReference type="SFLD" id="SFLDS00028">
    <property type="entry name" value="Proline_Racemase"/>
    <property type="match status" value="1"/>
</dbReference>
<dbReference type="Gene3D" id="3.10.310.10">
    <property type="entry name" value="Diaminopimelate Epimerase, Chain A, domain 1"/>
    <property type="match status" value="2"/>
</dbReference>
<proteinExistence type="inferred from homology"/>
<sequence length="316" mass="34007">MEIRQSVHVIDSHTEGEPTRVVISGGPDLGDGPLPERLQRFSSQFDHFRSGIVCEPRGSEVVVGALLLKPVQPDSSAAVIFFNDVGYLGMCGHGTIGVLTTLAHLGRIGVGLHNIETPVGTVQATLHQDGSVTVENVPSYRYRSKVEIDVPGYGSFTGDIAWGGNWFFLVEEAPCSLTTANRAKLIEVSTAIREALHANGVTGADRAYIDHIEFFSEPEDELNSARNFVLCPGASFDRSPCGTGTSAKMACLYDDGKLAPGTIWKQESLLGTVFQGSVREGSDGQVNPSIRGHAWVTGESRLLFAEDDPFSRGIKF</sequence>
<dbReference type="Proteomes" id="UP000584867">
    <property type="component" value="Unassembled WGS sequence"/>
</dbReference>
<protein>
    <submittedName>
        <fullName evidence="2">4-hydroxyproline epimerase</fullName>
        <ecNumber evidence="2">5.1.1.8</ecNumber>
    </submittedName>
</protein>
<name>A0A7W7ZN90_9BACT</name>
<dbReference type="SUPFAM" id="SSF54506">
    <property type="entry name" value="Diaminopimelate epimerase-like"/>
    <property type="match status" value="1"/>
</dbReference>
<gene>
    <name evidence="2" type="ORF">HDF15_001439</name>
</gene>
<dbReference type="EC" id="5.1.1.8" evidence="2"/>
<dbReference type="AlphaFoldDB" id="A0A7W7ZN90"/>
<dbReference type="FunFam" id="3.10.310.10:FF:000003">
    <property type="entry name" value="Proline racemase"/>
    <property type="match status" value="1"/>
</dbReference>